<dbReference type="Pfam" id="PF00011">
    <property type="entry name" value="HSP20"/>
    <property type="match status" value="1"/>
</dbReference>
<evidence type="ECO:0000256" key="1">
    <source>
        <dbReference type="ARBA" id="ARBA00023016"/>
    </source>
</evidence>
<name>A0AA88IYF0_FICCA</name>
<dbReference type="Gene3D" id="2.60.40.790">
    <property type="match status" value="1"/>
</dbReference>
<evidence type="ECO:0000313" key="5">
    <source>
        <dbReference type="EMBL" id="GMN60588.1"/>
    </source>
</evidence>
<proteinExistence type="inferred from homology"/>
<dbReference type="EMBL" id="BTGU01000100">
    <property type="protein sequence ID" value="GMN60588.1"/>
    <property type="molecule type" value="Genomic_DNA"/>
</dbReference>
<dbReference type="PROSITE" id="PS01031">
    <property type="entry name" value="SHSP"/>
    <property type="match status" value="1"/>
</dbReference>
<evidence type="ECO:0000313" key="6">
    <source>
        <dbReference type="Proteomes" id="UP001187192"/>
    </source>
</evidence>
<comment type="similarity">
    <text evidence="2 3">Belongs to the small heat shock protein (HSP20) family.</text>
</comment>
<dbReference type="SUPFAM" id="SSF49764">
    <property type="entry name" value="HSP20-like chaperones"/>
    <property type="match status" value="1"/>
</dbReference>
<gene>
    <name evidence="5" type="ORF">TIFTF001_029680</name>
</gene>
<comment type="caution">
    <text evidence="5">The sequence shown here is derived from an EMBL/GenBank/DDBJ whole genome shotgun (WGS) entry which is preliminary data.</text>
</comment>
<keyword evidence="1" id="KW-0346">Stress response</keyword>
<feature type="domain" description="SHSP" evidence="4">
    <location>
        <begin position="1"/>
        <end position="106"/>
    </location>
</feature>
<dbReference type="AlphaFoldDB" id="A0AA88IYF0"/>
<dbReference type="Gramene" id="FCD_00026061-RA">
    <property type="protein sequence ID" value="FCD_00026061-RA:cds"/>
    <property type="gene ID" value="FCD_00026061"/>
</dbReference>
<accession>A0AA88IYF0</accession>
<dbReference type="InterPro" id="IPR008978">
    <property type="entry name" value="HSP20-like_chaperone"/>
</dbReference>
<evidence type="ECO:0000256" key="2">
    <source>
        <dbReference type="PROSITE-ProRule" id="PRU00285"/>
    </source>
</evidence>
<sequence length="106" mass="12412">MTSLGPLLGWRRGQDEPWEEVKVHVEDGNILEISGERTEEEEEDKSDTWHRVERRRGRFTRRFRLLENANLDGIKCSLENGVLTDMVPKKETGQETRSNVRYIDIA</sequence>
<dbReference type="InterPro" id="IPR002068">
    <property type="entry name" value="A-crystallin/Hsp20_dom"/>
</dbReference>
<evidence type="ECO:0000259" key="4">
    <source>
        <dbReference type="PROSITE" id="PS01031"/>
    </source>
</evidence>
<keyword evidence="6" id="KW-1185">Reference proteome</keyword>
<protein>
    <recommendedName>
        <fullName evidence="4">SHSP domain-containing protein</fullName>
    </recommendedName>
</protein>
<evidence type="ECO:0000256" key="3">
    <source>
        <dbReference type="RuleBase" id="RU003616"/>
    </source>
</evidence>
<reference evidence="5" key="1">
    <citation type="submission" date="2023-07" db="EMBL/GenBank/DDBJ databases">
        <title>draft genome sequence of fig (Ficus carica).</title>
        <authorList>
            <person name="Takahashi T."/>
            <person name="Nishimura K."/>
        </authorList>
    </citation>
    <scope>NUCLEOTIDE SEQUENCE</scope>
</reference>
<dbReference type="InterPro" id="IPR031107">
    <property type="entry name" value="Small_HSP"/>
</dbReference>
<organism evidence="5 6">
    <name type="scientific">Ficus carica</name>
    <name type="common">Common fig</name>
    <dbReference type="NCBI Taxonomy" id="3494"/>
    <lineage>
        <taxon>Eukaryota</taxon>
        <taxon>Viridiplantae</taxon>
        <taxon>Streptophyta</taxon>
        <taxon>Embryophyta</taxon>
        <taxon>Tracheophyta</taxon>
        <taxon>Spermatophyta</taxon>
        <taxon>Magnoliopsida</taxon>
        <taxon>eudicotyledons</taxon>
        <taxon>Gunneridae</taxon>
        <taxon>Pentapetalae</taxon>
        <taxon>rosids</taxon>
        <taxon>fabids</taxon>
        <taxon>Rosales</taxon>
        <taxon>Moraceae</taxon>
        <taxon>Ficeae</taxon>
        <taxon>Ficus</taxon>
    </lineage>
</organism>
<dbReference type="Proteomes" id="UP001187192">
    <property type="component" value="Unassembled WGS sequence"/>
</dbReference>
<dbReference type="PANTHER" id="PTHR11527">
    <property type="entry name" value="HEAT-SHOCK PROTEIN 20 FAMILY MEMBER"/>
    <property type="match status" value="1"/>
</dbReference>